<dbReference type="InterPro" id="IPR035983">
    <property type="entry name" value="Hect_E3_ubiquitin_ligase"/>
</dbReference>
<dbReference type="OrthoDB" id="5988852at2759"/>
<accession>A0A210R0T7</accession>
<dbReference type="Proteomes" id="UP000242188">
    <property type="component" value="Unassembled WGS sequence"/>
</dbReference>
<name>A0A210R0T7_MIZYE</name>
<keyword evidence="5" id="KW-1185">Reference proteome</keyword>
<comment type="caution">
    <text evidence="4">The sequence shown here is derived from an EMBL/GenBank/DDBJ whole genome shotgun (WGS) entry which is preliminary data.</text>
</comment>
<dbReference type="InterPro" id="IPR000569">
    <property type="entry name" value="HECT_dom"/>
</dbReference>
<evidence type="ECO:0000313" key="5">
    <source>
        <dbReference type="Proteomes" id="UP000242188"/>
    </source>
</evidence>
<dbReference type="PROSITE" id="PS50237">
    <property type="entry name" value="HECT"/>
    <property type="match status" value="1"/>
</dbReference>
<proteinExistence type="predicted"/>
<dbReference type="GO" id="GO:0004842">
    <property type="term" value="F:ubiquitin-protein transferase activity"/>
    <property type="evidence" value="ECO:0007669"/>
    <property type="project" value="InterPro"/>
</dbReference>
<evidence type="ECO:0000256" key="2">
    <source>
        <dbReference type="PROSITE-ProRule" id="PRU00104"/>
    </source>
</evidence>
<evidence type="ECO:0000256" key="1">
    <source>
        <dbReference type="ARBA" id="ARBA00022786"/>
    </source>
</evidence>
<dbReference type="EMBL" id="NEDP02000959">
    <property type="protein sequence ID" value="OWF54628.1"/>
    <property type="molecule type" value="Genomic_DNA"/>
</dbReference>
<comment type="caution">
    <text evidence="2">Lacks conserved residue(s) required for the propagation of feature annotation.</text>
</comment>
<organism evidence="4 5">
    <name type="scientific">Mizuhopecten yessoensis</name>
    <name type="common">Japanese scallop</name>
    <name type="synonym">Patinopecten yessoensis</name>
    <dbReference type="NCBI Taxonomy" id="6573"/>
    <lineage>
        <taxon>Eukaryota</taxon>
        <taxon>Metazoa</taxon>
        <taxon>Spiralia</taxon>
        <taxon>Lophotrochozoa</taxon>
        <taxon>Mollusca</taxon>
        <taxon>Bivalvia</taxon>
        <taxon>Autobranchia</taxon>
        <taxon>Pteriomorphia</taxon>
        <taxon>Pectinida</taxon>
        <taxon>Pectinoidea</taxon>
        <taxon>Pectinidae</taxon>
        <taxon>Mizuhopecten</taxon>
    </lineage>
</organism>
<dbReference type="AlphaFoldDB" id="A0A210R0T7"/>
<sequence>MTINGRVITPDSRLSQFSGDSNILELSTTKRVSASGPVTAVYDWENMEEVEAIVDLALQKIGSSEEPTSVLREYRKTFLQGRPLDLSSDETPIEGDTRLLFIGRMSLWEDLVSEFESIENIRDPLEIKFYGEVSADYGGPRKEFLRLALDEIKERIINHEDGIYSLFQKTDLIATHGYYYAGMVVGMSALQNGPCADFLDNLVSNWHDKEHYTMFKKGLERVGLWQLLEKKPSVKYLFRRRIAKVTVTKLLYLIQTPFHEEGSNRRKLEERTYSAFRQYLREVAAGRKGSMTLEKIMQFITGSAEEPVLGFEMRPFF</sequence>
<keyword evidence="1 2" id="KW-0833">Ubl conjugation pathway</keyword>
<dbReference type="Gene3D" id="3.90.1750.10">
    <property type="entry name" value="Hect, E3 ligase catalytic domains"/>
    <property type="match status" value="1"/>
</dbReference>
<evidence type="ECO:0000313" key="4">
    <source>
        <dbReference type="EMBL" id="OWF54628.1"/>
    </source>
</evidence>
<reference evidence="4 5" key="1">
    <citation type="journal article" date="2017" name="Nat. Ecol. Evol.">
        <title>Scallop genome provides insights into evolution of bilaterian karyotype and development.</title>
        <authorList>
            <person name="Wang S."/>
            <person name="Zhang J."/>
            <person name="Jiao W."/>
            <person name="Li J."/>
            <person name="Xun X."/>
            <person name="Sun Y."/>
            <person name="Guo X."/>
            <person name="Huan P."/>
            <person name="Dong B."/>
            <person name="Zhang L."/>
            <person name="Hu X."/>
            <person name="Sun X."/>
            <person name="Wang J."/>
            <person name="Zhao C."/>
            <person name="Wang Y."/>
            <person name="Wang D."/>
            <person name="Huang X."/>
            <person name="Wang R."/>
            <person name="Lv J."/>
            <person name="Li Y."/>
            <person name="Zhang Z."/>
            <person name="Liu B."/>
            <person name="Lu W."/>
            <person name="Hui Y."/>
            <person name="Liang J."/>
            <person name="Zhou Z."/>
            <person name="Hou R."/>
            <person name="Li X."/>
            <person name="Liu Y."/>
            <person name="Li H."/>
            <person name="Ning X."/>
            <person name="Lin Y."/>
            <person name="Zhao L."/>
            <person name="Xing Q."/>
            <person name="Dou J."/>
            <person name="Li Y."/>
            <person name="Mao J."/>
            <person name="Guo H."/>
            <person name="Dou H."/>
            <person name="Li T."/>
            <person name="Mu C."/>
            <person name="Jiang W."/>
            <person name="Fu Q."/>
            <person name="Fu X."/>
            <person name="Miao Y."/>
            <person name="Liu J."/>
            <person name="Yu Q."/>
            <person name="Li R."/>
            <person name="Liao H."/>
            <person name="Li X."/>
            <person name="Kong Y."/>
            <person name="Jiang Z."/>
            <person name="Chourrout D."/>
            <person name="Li R."/>
            <person name="Bao Z."/>
        </authorList>
    </citation>
    <scope>NUCLEOTIDE SEQUENCE [LARGE SCALE GENOMIC DNA]</scope>
    <source>
        <strain evidence="4 5">PY_sf001</strain>
    </source>
</reference>
<feature type="domain" description="HECT" evidence="3">
    <location>
        <begin position="117"/>
        <end position="152"/>
    </location>
</feature>
<protein>
    <recommendedName>
        <fullName evidence="3">HECT domain-containing protein</fullName>
    </recommendedName>
</protein>
<dbReference type="SUPFAM" id="SSF56204">
    <property type="entry name" value="Hect, E3 ligase catalytic domain"/>
    <property type="match status" value="1"/>
</dbReference>
<evidence type="ECO:0000259" key="3">
    <source>
        <dbReference type="PROSITE" id="PS50237"/>
    </source>
</evidence>
<gene>
    <name evidence="4" type="ORF">KP79_PYT00316</name>
</gene>